<gene>
    <name evidence="2" type="ORF">GLOINDRAFT_4459</name>
</gene>
<proteinExistence type="predicted"/>
<dbReference type="EMBL" id="KI294207">
    <property type="protein sequence ID" value="ESA04562.1"/>
    <property type="molecule type" value="Genomic_DNA"/>
</dbReference>
<protein>
    <submittedName>
        <fullName evidence="2">Uncharacterized protein</fullName>
    </submittedName>
</protein>
<dbReference type="HOGENOM" id="CLU_2499027_0_0_1"/>
<name>U9TAY2_RHIID</name>
<organism evidence="2">
    <name type="scientific">Rhizophagus irregularis (strain DAOM 181602 / DAOM 197198 / MUCL 43194)</name>
    <name type="common">Arbuscular mycorrhizal fungus</name>
    <name type="synonym">Glomus intraradices</name>
    <dbReference type="NCBI Taxonomy" id="747089"/>
    <lineage>
        <taxon>Eukaryota</taxon>
        <taxon>Fungi</taxon>
        <taxon>Fungi incertae sedis</taxon>
        <taxon>Mucoromycota</taxon>
        <taxon>Glomeromycotina</taxon>
        <taxon>Glomeromycetes</taxon>
        <taxon>Glomerales</taxon>
        <taxon>Glomeraceae</taxon>
        <taxon>Rhizophagus</taxon>
    </lineage>
</organism>
<feature type="transmembrane region" description="Helical" evidence="1">
    <location>
        <begin position="6"/>
        <end position="28"/>
    </location>
</feature>
<keyword evidence="1" id="KW-0812">Transmembrane</keyword>
<reference evidence="2" key="1">
    <citation type="submission" date="2013-07" db="EMBL/GenBank/DDBJ databases">
        <title>The genome of an arbuscular mycorrhizal fungus provides insights into the evolution of the oldest plant symbiosis.</title>
        <authorList>
            <consortium name="DOE Joint Genome Institute"/>
            <person name="Tisserant E."/>
            <person name="Malbreil M."/>
            <person name="Kuo A."/>
            <person name="Kohler A."/>
            <person name="Symeonidi A."/>
            <person name="Balestrini R."/>
            <person name="Charron P."/>
            <person name="Duensing N."/>
            <person name="Frei-dit-Frey N."/>
            <person name="Gianinazzi-Pearson V."/>
            <person name="Gilbert B."/>
            <person name="Handa Y."/>
            <person name="Hijri M."/>
            <person name="Kaul R."/>
            <person name="Kawaguchi M."/>
            <person name="Krajinski F."/>
            <person name="Lammers P."/>
            <person name="Lapierre D."/>
            <person name="Masclaux F.G."/>
            <person name="Murat C."/>
            <person name="Morin E."/>
            <person name="Ndikumana S."/>
            <person name="Pagni M."/>
            <person name="Petitpierre D."/>
            <person name="Requena N."/>
            <person name="Rosikiewicz P."/>
            <person name="Riley R."/>
            <person name="Saito K."/>
            <person name="San Clemente H."/>
            <person name="Shapiro H."/>
            <person name="van Tuinen D."/>
            <person name="Becard G."/>
            <person name="Bonfante P."/>
            <person name="Paszkowski U."/>
            <person name="Shachar-Hill Y."/>
            <person name="Young J.P."/>
            <person name="Sanders I.R."/>
            <person name="Henrissat B."/>
            <person name="Rensing S.A."/>
            <person name="Grigoriev I.V."/>
            <person name="Corradi N."/>
            <person name="Roux C."/>
            <person name="Martin F."/>
        </authorList>
    </citation>
    <scope>NUCLEOTIDE SEQUENCE</scope>
    <source>
        <strain evidence="2">DAOM 197198</strain>
    </source>
</reference>
<keyword evidence="1" id="KW-0472">Membrane</keyword>
<dbReference type="AlphaFoldDB" id="U9TAY2"/>
<keyword evidence="1" id="KW-1133">Transmembrane helix</keyword>
<accession>U9TAY2</accession>
<evidence type="ECO:0000313" key="2">
    <source>
        <dbReference type="EMBL" id="ESA04562.1"/>
    </source>
</evidence>
<sequence>MKILEYFTKYTTVIIYSTNIIVIVAVFVKAFGVKLRRDVLHANNVPSGDNQDIGLIAFFNSQPLDHQDDNSEKQKSAGIICNLKKL</sequence>
<evidence type="ECO:0000256" key="1">
    <source>
        <dbReference type="SAM" id="Phobius"/>
    </source>
</evidence>